<organism evidence="2 3">
    <name type="scientific">Dacryopinax primogenitus (strain DJM 731)</name>
    <name type="common">Brown rot fungus</name>
    <dbReference type="NCBI Taxonomy" id="1858805"/>
    <lineage>
        <taxon>Eukaryota</taxon>
        <taxon>Fungi</taxon>
        <taxon>Dikarya</taxon>
        <taxon>Basidiomycota</taxon>
        <taxon>Agaricomycotina</taxon>
        <taxon>Dacrymycetes</taxon>
        <taxon>Dacrymycetales</taxon>
        <taxon>Dacrymycetaceae</taxon>
        <taxon>Dacryopinax</taxon>
    </lineage>
</organism>
<keyword evidence="3" id="KW-1185">Reference proteome</keyword>
<dbReference type="GeneID" id="63683416"/>
<reference evidence="2 3" key="1">
    <citation type="journal article" date="2012" name="Science">
        <title>The Paleozoic origin of enzymatic lignin decomposition reconstructed from 31 fungal genomes.</title>
        <authorList>
            <person name="Floudas D."/>
            <person name="Binder M."/>
            <person name="Riley R."/>
            <person name="Barry K."/>
            <person name="Blanchette R.A."/>
            <person name="Henrissat B."/>
            <person name="Martinez A.T."/>
            <person name="Otillar R."/>
            <person name="Spatafora J.W."/>
            <person name="Yadav J.S."/>
            <person name="Aerts A."/>
            <person name="Benoit I."/>
            <person name="Boyd A."/>
            <person name="Carlson A."/>
            <person name="Copeland A."/>
            <person name="Coutinho P.M."/>
            <person name="de Vries R.P."/>
            <person name="Ferreira P."/>
            <person name="Findley K."/>
            <person name="Foster B."/>
            <person name="Gaskell J."/>
            <person name="Glotzer D."/>
            <person name="Gorecki P."/>
            <person name="Heitman J."/>
            <person name="Hesse C."/>
            <person name="Hori C."/>
            <person name="Igarashi K."/>
            <person name="Jurgens J.A."/>
            <person name="Kallen N."/>
            <person name="Kersten P."/>
            <person name="Kohler A."/>
            <person name="Kuees U."/>
            <person name="Kumar T.K.A."/>
            <person name="Kuo A."/>
            <person name="LaButti K."/>
            <person name="Larrondo L.F."/>
            <person name="Lindquist E."/>
            <person name="Ling A."/>
            <person name="Lombard V."/>
            <person name="Lucas S."/>
            <person name="Lundell T."/>
            <person name="Martin R."/>
            <person name="McLaughlin D.J."/>
            <person name="Morgenstern I."/>
            <person name="Morin E."/>
            <person name="Murat C."/>
            <person name="Nagy L.G."/>
            <person name="Nolan M."/>
            <person name="Ohm R.A."/>
            <person name="Patyshakuliyeva A."/>
            <person name="Rokas A."/>
            <person name="Ruiz-Duenas F.J."/>
            <person name="Sabat G."/>
            <person name="Salamov A."/>
            <person name="Samejima M."/>
            <person name="Schmutz J."/>
            <person name="Slot J.C."/>
            <person name="St John F."/>
            <person name="Stenlid J."/>
            <person name="Sun H."/>
            <person name="Sun S."/>
            <person name="Syed K."/>
            <person name="Tsang A."/>
            <person name="Wiebenga A."/>
            <person name="Young D."/>
            <person name="Pisabarro A."/>
            <person name="Eastwood D.C."/>
            <person name="Martin F."/>
            <person name="Cullen D."/>
            <person name="Grigoriev I.V."/>
            <person name="Hibbett D.S."/>
        </authorList>
    </citation>
    <scope>NUCLEOTIDE SEQUENCE [LARGE SCALE GENOMIC DNA]</scope>
    <source>
        <strain evidence="2 3">DJM-731 SS1</strain>
    </source>
</reference>
<evidence type="ECO:0000313" key="3">
    <source>
        <dbReference type="Proteomes" id="UP000030653"/>
    </source>
</evidence>
<gene>
    <name evidence="2" type="ORF">DACRYDRAFT_106867</name>
</gene>
<name>M5G3L9_DACPD</name>
<dbReference type="Gene3D" id="3.60.130.30">
    <property type="match status" value="1"/>
</dbReference>
<evidence type="ECO:0000256" key="1">
    <source>
        <dbReference type="SAM" id="MobiDB-lite"/>
    </source>
</evidence>
<protein>
    <submittedName>
        <fullName evidence="2">Uncharacterized protein</fullName>
    </submittedName>
</protein>
<dbReference type="OrthoDB" id="3249298at2759"/>
<evidence type="ECO:0000313" key="2">
    <source>
        <dbReference type="EMBL" id="EJU02815.1"/>
    </source>
</evidence>
<feature type="region of interest" description="Disordered" evidence="1">
    <location>
        <begin position="27"/>
        <end position="47"/>
    </location>
</feature>
<dbReference type="HOGENOM" id="CLU_776176_0_0_1"/>
<dbReference type="EMBL" id="JH795861">
    <property type="protein sequence ID" value="EJU02815.1"/>
    <property type="molecule type" value="Genomic_DNA"/>
</dbReference>
<proteinExistence type="predicted"/>
<accession>M5G3L9</accession>
<dbReference type="RefSeq" id="XP_040629709.1">
    <property type="nucleotide sequence ID" value="XM_040768354.1"/>
</dbReference>
<dbReference type="STRING" id="1858805.M5G3L9"/>
<dbReference type="AlphaFoldDB" id="M5G3L9"/>
<sequence length="357" mass="40932">MHGIGSHFRGWSEERAVVRRYSDTLYNVDQPRDDKPSPPSAKHSTITSTISARLSASRTPLCPTWGGGNKRHCRSAGRIAQLHAKWNVKVREKGLEGNAVQVLDVYPQEFIKHPQSNAVVRKKMEELRPGYLRHPERMDLAPEHGDWPFEIHHGFTPSERVLSLFQQFFATHPRGSYDARQTRSTYPAVYLGQSTETVRAMAALLHAINQEVGDRILGLLGKRFPEVAAERKAIIEHTWQHNALYDQPEIAGCCAYLKHHAWLCLAIQDGRGNIVHIDMNDDPHQFTVLFTYGMYTQGYFVIPQLNIHIPLQPGQFLFVKTCYLVHYASHFEGVQYVFPGFMDANLCKDYREWKKKQ</sequence>
<dbReference type="Proteomes" id="UP000030653">
    <property type="component" value="Unassembled WGS sequence"/>
</dbReference>